<proteinExistence type="predicted"/>
<dbReference type="PANTHER" id="PTHR40394">
    <property type="entry name" value="LIPOPROTEIN-RELATED"/>
    <property type="match status" value="1"/>
</dbReference>
<evidence type="ECO:0000256" key="3">
    <source>
        <dbReference type="ARBA" id="ARBA00023004"/>
    </source>
</evidence>
<dbReference type="AlphaFoldDB" id="A0A1W6YLM2"/>
<keyword evidence="2 4" id="KW-0479">Metal-binding</keyword>
<evidence type="ECO:0000256" key="1">
    <source>
        <dbReference type="ARBA" id="ARBA00022617"/>
    </source>
</evidence>
<feature type="domain" description="Cytochrome c" evidence="6">
    <location>
        <begin position="106"/>
        <end position="191"/>
    </location>
</feature>
<dbReference type="KEGG" id="bgv:CAL12_14905"/>
<evidence type="ECO:0000256" key="4">
    <source>
        <dbReference type="PROSITE-ProRule" id="PRU00433"/>
    </source>
</evidence>
<sequence>MRCGAGFRNGPRVVLRGGLAAALLVVGLAGCERAAQNMYDQPRGKPYRASPLFPDGAMSRTPPAGTEPYARGSLAETSSGREGTEQVARDARAQVADAMPAPVTPAMLKQGQTLYGVYCLPCHSPAGDGDGRIVERGFPAPPTYHSDRLRQVPDRHIYDVISNGYGVMASYGNRIRPEDRWAIVAFVRALQLSQHAAVADLPADVRQRAQAGLAATAPGGSPGGRAGDAGSEPGTPGGSASGAGGRNARAGGSQ</sequence>
<evidence type="ECO:0000313" key="8">
    <source>
        <dbReference type="Proteomes" id="UP000194151"/>
    </source>
</evidence>
<dbReference type="Proteomes" id="UP000194151">
    <property type="component" value="Chromosome"/>
</dbReference>
<feature type="region of interest" description="Disordered" evidence="5">
    <location>
        <begin position="41"/>
        <end position="84"/>
    </location>
</feature>
<keyword evidence="3 4" id="KW-0408">Iron</keyword>
<name>A0A1W6YLM2_9BORD</name>
<dbReference type="RefSeq" id="WP_086065232.1">
    <property type="nucleotide sequence ID" value="NZ_CP021108.1"/>
</dbReference>
<dbReference type="EMBL" id="CP021108">
    <property type="protein sequence ID" value="ARP81977.1"/>
    <property type="molecule type" value="Genomic_DNA"/>
</dbReference>
<evidence type="ECO:0000313" key="7">
    <source>
        <dbReference type="EMBL" id="ARP81977.1"/>
    </source>
</evidence>
<feature type="compositionally biased region" description="Gly residues" evidence="5">
    <location>
        <begin position="235"/>
        <end position="245"/>
    </location>
</feature>
<accession>A0A1W6YLM2</accession>
<evidence type="ECO:0000256" key="5">
    <source>
        <dbReference type="SAM" id="MobiDB-lite"/>
    </source>
</evidence>
<organism evidence="7 8">
    <name type="scientific">Bordetella genomosp. 8</name>
    <dbReference type="NCBI Taxonomy" id="1416806"/>
    <lineage>
        <taxon>Bacteria</taxon>
        <taxon>Pseudomonadati</taxon>
        <taxon>Pseudomonadota</taxon>
        <taxon>Betaproteobacteria</taxon>
        <taxon>Burkholderiales</taxon>
        <taxon>Alcaligenaceae</taxon>
        <taxon>Bordetella</taxon>
    </lineage>
</organism>
<dbReference type="Gene3D" id="1.10.760.10">
    <property type="entry name" value="Cytochrome c-like domain"/>
    <property type="match status" value="1"/>
</dbReference>
<dbReference type="InterPro" id="IPR036909">
    <property type="entry name" value="Cyt_c-like_dom_sf"/>
</dbReference>
<dbReference type="STRING" id="1416806.CAL12_14905"/>
<feature type="region of interest" description="Disordered" evidence="5">
    <location>
        <begin position="210"/>
        <end position="254"/>
    </location>
</feature>
<dbReference type="InterPro" id="IPR009056">
    <property type="entry name" value="Cyt_c-like_dom"/>
</dbReference>
<dbReference type="GO" id="GO:0020037">
    <property type="term" value="F:heme binding"/>
    <property type="evidence" value="ECO:0007669"/>
    <property type="project" value="InterPro"/>
</dbReference>
<reference evidence="7 8" key="1">
    <citation type="submission" date="2017-05" db="EMBL/GenBank/DDBJ databases">
        <title>Complete and WGS of Bordetella genogroups.</title>
        <authorList>
            <person name="Spilker T."/>
            <person name="LiPuma J."/>
        </authorList>
    </citation>
    <scope>NUCLEOTIDE SEQUENCE [LARGE SCALE GENOMIC DNA]</scope>
    <source>
        <strain evidence="7 8">AU19157</strain>
    </source>
</reference>
<dbReference type="PROSITE" id="PS51007">
    <property type="entry name" value="CYTC"/>
    <property type="match status" value="1"/>
</dbReference>
<keyword evidence="1 4" id="KW-0349">Heme</keyword>
<keyword evidence="8" id="KW-1185">Reference proteome</keyword>
<dbReference type="SUPFAM" id="SSF46626">
    <property type="entry name" value="Cytochrome c"/>
    <property type="match status" value="1"/>
</dbReference>
<gene>
    <name evidence="7" type="ORF">CAL12_14905</name>
</gene>
<protein>
    <recommendedName>
        <fullName evidence="6">Cytochrome c domain-containing protein</fullName>
    </recommendedName>
</protein>
<dbReference type="Pfam" id="PF13442">
    <property type="entry name" value="Cytochrome_CBB3"/>
    <property type="match status" value="1"/>
</dbReference>
<evidence type="ECO:0000259" key="6">
    <source>
        <dbReference type="PROSITE" id="PS51007"/>
    </source>
</evidence>
<dbReference type="GO" id="GO:0046872">
    <property type="term" value="F:metal ion binding"/>
    <property type="evidence" value="ECO:0007669"/>
    <property type="project" value="UniProtKB-KW"/>
</dbReference>
<dbReference type="GO" id="GO:0009055">
    <property type="term" value="F:electron transfer activity"/>
    <property type="evidence" value="ECO:0007669"/>
    <property type="project" value="InterPro"/>
</dbReference>
<dbReference type="PANTHER" id="PTHR40394:SF2">
    <property type="entry name" value="QUINOL:CYTOCHROME C OXIDOREDUCTASE MEMBRANE PROTEIN"/>
    <property type="match status" value="1"/>
</dbReference>
<evidence type="ECO:0000256" key="2">
    <source>
        <dbReference type="ARBA" id="ARBA00022723"/>
    </source>
</evidence>
<dbReference type="PROSITE" id="PS51257">
    <property type="entry name" value="PROKAR_LIPOPROTEIN"/>
    <property type="match status" value="1"/>
</dbReference>